<name>A0A2M6WRM8_9BACT</name>
<dbReference type="NCBIfam" id="TIGR02436">
    <property type="entry name" value="four helix bundle protein"/>
    <property type="match status" value="1"/>
</dbReference>
<dbReference type="Gene3D" id="1.20.1440.60">
    <property type="entry name" value="23S rRNA-intervening sequence"/>
    <property type="match status" value="1"/>
</dbReference>
<dbReference type="Pfam" id="PF05635">
    <property type="entry name" value="23S_rRNA_IVP"/>
    <property type="match status" value="1"/>
</dbReference>
<sequence length="150" mass="17926">VGKGWKRLEKVEIKLNDIKYITMYEEPYKKLIIWKNLCELRRKVFVVTETFNKSGNFRLVEQMRAAARSAKQNFCEGYKKTSLGQFMNFCNISRASLEELSEDIEDCFEDKLINQQTYQELQGLAKRTMYLLDRYSKSLIKIKQNNKWKK</sequence>
<organism evidence="1 2">
    <name type="scientific">Candidatus Falkowbacteria bacterium CG10_big_fil_rev_8_21_14_0_10_38_22</name>
    <dbReference type="NCBI Taxonomy" id="1974564"/>
    <lineage>
        <taxon>Bacteria</taxon>
        <taxon>Candidatus Falkowiibacteriota</taxon>
    </lineage>
</organism>
<proteinExistence type="predicted"/>
<protein>
    <recommendedName>
        <fullName evidence="3">Four helix bundle protein</fullName>
    </recommendedName>
</protein>
<comment type="caution">
    <text evidence="1">The sequence shown here is derived from an EMBL/GenBank/DDBJ whole genome shotgun (WGS) entry which is preliminary data.</text>
</comment>
<reference evidence="2" key="1">
    <citation type="submission" date="2017-09" db="EMBL/GenBank/DDBJ databases">
        <title>Depth-based differentiation of microbial function through sediment-hosted aquifers and enrichment of novel symbionts in the deep terrestrial subsurface.</title>
        <authorList>
            <person name="Probst A.J."/>
            <person name="Ladd B."/>
            <person name="Jarett J.K."/>
            <person name="Geller-Mcgrath D.E."/>
            <person name="Sieber C.M.K."/>
            <person name="Emerson J.B."/>
            <person name="Anantharaman K."/>
            <person name="Thomas B.C."/>
            <person name="Malmstrom R."/>
            <person name="Stieglmeier M."/>
            <person name="Klingl A."/>
            <person name="Woyke T."/>
            <person name="Ryan C.M."/>
            <person name="Banfield J.F."/>
        </authorList>
    </citation>
    <scope>NUCLEOTIDE SEQUENCE [LARGE SCALE GENOMIC DNA]</scope>
</reference>
<dbReference type="InterPro" id="IPR036583">
    <property type="entry name" value="23S_rRNA_IVS_sf"/>
</dbReference>
<dbReference type="InterPro" id="IPR012657">
    <property type="entry name" value="23S_rRNA-intervening_sequence"/>
</dbReference>
<evidence type="ECO:0008006" key="3">
    <source>
        <dbReference type="Google" id="ProtNLM"/>
    </source>
</evidence>
<evidence type="ECO:0000313" key="2">
    <source>
        <dbReference type="Proteomes" id="UP000228964"/>
    </source>
</evidence>
<dbReference type="PANTHER" id="PTHR38471:SF2">
    <property type="entry name" value="FOUR HELIX BUNDLE PROTEIN"/>
    <property type="match status" value="1"/>
</dbReference>
<dbReference type="Proteomes" id="UP000228964">
    <property type="component" value="Unassembled WGS sequence"/>
</dbReference>
<dbReference type="PANTHER" id="PTHR38471">
    <property type="entry name" value="FOUR HELIX BUNDLE PROTEIN"/>
    <property type="match status" value="1"/>
</dbReference>
<accession>A0A2M6WRM8</accession>
<gene>
    <name evidence="1" type="ORF">COT96_01205</name>
</gene>
<dbReference type="SUPFAM" id="SSF158446">
    <property type="entry name" value="IVS-encoded protein-like"/>
    <property type="match status" value="1"/>
</dbReference>
<feature type="non-terminal residue" evidence="1">
    <location>
        <position position="1"/>
    </location>
</feature>
<dbReference type="EMBL" id="PFAO01000025">
    <property type="protein sequence ID" value="PIT95461.1"/>
    <property type="molecule type" value="Genomic_DNA"/>
</dbReference>
<evidence type="ECO:0000313" key="1">
    <source>
        <dbReference type="EMBL" id="PIT95461.1"/>
    </source>
</evidence>
<dbReference type="AlphaFoldDB" id="A0A2M6WRM8"/>